<dbReference type="EMBL" id="ML975476">
    <property type="protein sequence ID" value="KAF1828981.1"/>
    <property type="molecule type" value="Genomic_DNA"/>
</dbReference>
<proteinExistence type="predicted"/>
<evidence type="ECO:0000313" key="5">
    <source>
        <dbReference type="Proteomes" id="UP000800040"/>
    </source>
</evidence>
<name>A0A6A5JXY7_9PLEO</name>
<dbReference type="PROSITE" id="PS50158">
    <property type="entry name" value="ZF_CCHC"/>
    <property type="match status" value="1"/>
</dbReference>
<dbReference type="AlphaFoldDB" id="A0A6A5JXY7"/>
<dbReference type="GO" id="GO:0008270">
    <property type="term" value="F:zinc ion binding"/>
    <property type="evidence" value="ECO:0007669"/>
    <property type="project" value="UniProtKB-KW"/>
</dbReference>
<dbReference type="OrthoDB" id="3794372at2759"/>
<evidence type="ECO:0000313" key="4">
    <source>
        <dbReference type="EMBL" id="KAF1828981.1"/>
    </source>
</evidence>
<feature type="region of interest" description="Disordered" evidence="2">
    <location>
        <begin position="31"/>
        <end position="65"/>
    </location>
</feature>
<gene>
    <name evidence="4" type="ORF">BDW02DRAFT_511016</name>
</gene>
<feature type="non-terminal residue" evidence="4">
    <location>
        <position position="1"/>
    </location>
</feature>
<organism evidence="4 5">
    <name type="scientific">Decorospora gaudefroyi</name>
    <dbReference type="NCBI Taxonomy" id="184978"/>
    <lineage>
        <taxon>Eukaryota</taxon>
        <taxon>Fungi</taxon>
        <taxon>Dikarya</taxon>
        <taxon>Ascomycota</taxon>
        <taxon>Pezizomycotina</taxon>
        <taxon>Dothideomycetes</taxon>
        <taxon>Pleosporomycetidae</taxon>
        <taxon>Pleosporales</taxon>
        <taxon>Pleosporineae</taxon>
        <taxon>Pleosporaceae</taxon>
        <taxon>Decorospora</taxon>
    </lineage>
</organism>
<dbReference type="SUPFAM" id="SSF57756">
    <property type="entry name" value="Retrovirus zinc finger-like domains"/>
    <property type="match status" value="1"/>
</dbReference>
<dbReference type="Gene3D" id="4.10.60.10">
    <property type="entry name" value="Zinc finger, CCHC-type"/>
    <property type="match status" value="1"/>
</dbReference>
<dbReference type="InterPro" id="IPR036875">
    <property type="entry name" value="Znf_CCHC_sf"/>
</dbReference>
<evidence type="ECO:0000259" key="3">
    <source>
        <dbReference type="PROSITE" id="PS50158"/>
    </source>
</evidence>
<feature type="domain" description="CCHC-type" evidence="3">
    <location>
        <begin position="51"/>
        <end position="67"/>
    </location>
</feature>
<accession>A0A6A5JXY7</accession>
<evidence type="ECO:0000256" key="2">
    <source>
        <dbReference type="SAM" id="MobiDB-lite"/>
    </source>
</evidence>
<dbReference type="InterPro" id="IPR001878">
    <property type="entry name" value="Znf_CCHC"/>
</dbReference>
<keyword evidence="1" id="KW-0862">Zinc</keyword>
<dbReference type="GO" id="GO:0003676">
    <property type="term" value="F:nucleic acid binding"/>
    <property type="evidence" value="ECO:0007669"/>
    <property type="project" value="InterPro"/>
</dbReference>
<keyword evidence="1" id="KW-0479">Metal-binding</keyword>
<evidence type="ECO:0000256" key="1">
    <source>
        <dbReference type="PROSITE-ProRule" id="PRU00047"/>
    </source>
</evidence>
<keyword evidence="5" id="KW-1185">Reference proteome</keyword>
<dbReference type="Proteomes" id="UP000800040">
    <property type="component" value="Unassembled WGS sequence"/>
</dbReference>
<keyword evidence="1" id="KW-0863">Zinc-finger</keyword>
<reference evidence="4" key="1">
    <citation type="submission" date="2020-01" db="EMBL/GenBank/DDBJ databases">
        <authorList>
            <consortium name="DOE Joint Genome Institute"/>
            <person name="Haridas S."/>
            <person name="Albert R."/>
            <person name="Binder M."/>
            <person name="Bloem J."/>
            <person name="Labutti K."/>
            <person name="Salamov A."/>
            <person name="Andreopoulos B."/>
            <person name="Baker S.E."/>
            <person name="Barry K."/>
            <person name="Bills G."/>
            <person name="Bluhm B.H."/>
            <person name="Cannon C."/>
            <person name="Castanera R."/>
            <person name="Culley D.E."/>
            <person name="Daum C."/>
            <person name="Ezra D."/>
            <person name="Gonzalez J.B."/>
            <person name="Henrissat B."/>
            <person name="Kuo A."/>
            <person name="Liang C."/>
            <person name="Lipzen A."/>
            <person name="Lutzoni F."/>
            <person name="Magnuson J."/>
            <person name="Mondo S."/>
            <person name="Nolan M."/>
            <person name="Ohm R."/>
            <person name="Pangilinan J."/>
            <person name="Park H.-J."/>
            <person name="Ramirez L."/>
            <person name="Alfaro M."/>
            <person name="Sun H."/>
            <person name="Tritt A."/>
            <person name="Yoshinaga Y."/>
            <person name="Zwiers L.-H."/>
            <person name="Turgeon B.G."/>
            <person name="Goodwin S.B."/>
            <person name="Spatafora J.W."/>
            <person name="Crous P.W."/>
            <person name="Grigoriev I.V."/>
        </authorList>
    </citation>
    <scope>NUCLEOTIDE SEQUENCE</scope>
    <source>
        <strain evidence="4">P77</strain>
    </source>
</reference>
<sequence length="94" mass="10436">IYKLKEQLVVITKRKTRKRKRVAAKAAVAAKRLKKARSSSNQKRAQPALQRCRNCGGTGHNARTCKKDTEASSKLDVSTTYVGSLFDSDKIEDA</sequence>
<protein>
    <recommendedName>
        <fullName evidence="3">CCHC-type domain-containing protein</fullName>
    </recommendedName>
</protein>